<dbReference type="SUPFAM" id="SSF51905">
    <property type="entry name" value="FAD/NAD(P)-binding domain"/>
    <property type="match status" value="1"/>
</dbReference>
<dbReference type="InterPro" id="IPR036188">
    <property type="entry name" value="FAD/NAD-bd_sf"/>
</dbReference>
<reference evidence="9 10" key="1">
    <citation type="submission" date="2020-08" db="EMBL/GenBank/DDBJ databases">
        <title>The genome sequence of type strain Novosphingobium piscinae KCTC 42194.</title>
        <authorList>
            <person name="Liu Y."/>
        </authorList>
    </citation>
    <scope>NUCLEOTIDE SEQUENCE [LARGE SCALE GENOMIC DNA]</scope>
    <source>
        <strain evidence="9 10">KCTC 42194</strain>
    </source>
</reference>
<dbReference type="PROSITE" id="PS51318">
    <property type="entry name" value="TAT"/>
    <property type="match status" value="1"/>
</dbReference>
<keyword evidence="5" id="KW-0073">Auxin biosynthesis</keyword>
<dbReference type="PANTHER" id="PTHR10742:SF342">
    <property type="entry name" value="AMINE OXIDASE"/>
    <property type="match status" value="1"/>
</dbReference>
<feature type="domain" description="Amine oxidase" evidence="8">
    <location>
        <begin position="62"/>
        <end position="517"/>
    </location>
</feature>
<dbReference type="EMBL" id="JACLAX010000001">
    <property type="protein sequence ID" value="MBC2667853.1"/>
    <property type="molecule type" value="Genomic_DNA"/>
</dbReference>
<comment type="pathway">
    <text evidence="1">Plant hormone metabolism; auxin biosynthesis.</text>
</comment>
<sequence length="528" mass="56701">MIEFEQPSRRELLTAIGKAGGAVALYQAMTALGHAAPTQFAGPPKLSGARPGASVVVLGSGLAGMVAALELQKAGYKVQILEFQDRPGGRNYTVRGGDVIKETDGTVQKVQFAPGNYLNPGPWRIPFHHQALLHYCSELGVALEPFVQINLNGYIHSDKAYGGVPQRIAEVGVDYKGHVAELLAKAVNKGALDDTVTAEDKARLLEAMRGWGLLDKNMAYTTSLQTSAQRGYDRPPGGGVNGAPTPSQIASLSDTLDPRVWGTVSGFFSRTMQQTMFQPVGGVDMIGKAFARKLAGLIRLNARVTKIAQDDAGVTVDYVDTVTGKASVAKASYCVCTIPLPLLSQIEVQVSAPKQAAIKSLPYHSSCKVGLEMKRRFWEQDEAIFGGHSFTTQPIGEVGYPSTGFFKPGPAVLLGAYAGGANAYTFAAMTPAQRIETALKQGSVFHKQYRQEFSNGVAVAWTKLPWITSCASTWSEDLRREHYQNLVSVDGRIVLAGEHCSYIGAWMEASLLSAIDAITRLHQRALAA</sequence>
<gene>
    <name evidence="9" type="ORF">H7F53_01675</name>
</gene>
<dbReference type="SUPFAM" id="SSF54373">
    <property type="entry name" value="FAD-linked reductases, C-terminal domain"/>
    <property type="match status" value="1"/>
</dbReference>
<dbReference type="Pfam" id="PF01593">
    <property type="entry name" value="Amino_oxidase"/>
    <property type="match status" value="1"/>
</dbReference>
<evidence type="ECO:0000313" key="9">
    <source>
        <dbReference type="EMBL" id="MBC2667853.1"/>
    </source>
</evidence>
<evidence type="ECO:0000256" key="1">
    <source>
        <dbReference type="ARBA" id="ARBA00004814"/>
    </source>
</evidence>
<dbReference type="PANTHER" id="PTHR10742">
    <property type="entry name" value="FLAVIN MONOAMINE OXIDASE"/>
    <property type="match status" value="1"/>
</dbReference>
<dbReference type="Gene3D" id="3.90.660.10">
    <property type="match status" value="1"/>
</dbReference>
<dbReference type="InterPro" id="IPR006311">
    <property type="entry name" value="TAT_signal"/>
</dbReference>
<dbReference type="InterPro" id="IPR002937">
    <property type="entry name" value="Amino_oxidase"/>
</dbReference>
<evidence type="ECO:0000313" key="10">
    <source>
        <dbReference type="Proteomes" id="UP000551327"/>
    </source>
</evidence>
<dbReference type="GO" id="GO:0050361">
    <property type="term" value="F:tryptophan 2-monooxygenase activity"/>
    <property type="evidence" value="ECO:0007669"/>
    <property type="project" value="UniProtKB-EC"/>
</dbReference>
<keyword evidence="10" id="KW-1185">Reference proteome</keyword>
<evidence type="ECO:0000256" key="3">
    <source>
        <dbReference type="ARBA" id="ARBA00012535"/>
    </source>
</evidence>
<dbReference type="AlphaFoldDB" id="A0A7X1FVQ2"/>
<dbReference type="InterPro" id="IPR050281">
    <property type="entry name" value="Flavin_monoamine_oxidase"/>
</dbReference>
<comment type="catalytic activity">
    <reaction evidence="6">
        <text>L-tryptophan + O2 = indole-3-acetamide + CO2 + H2O</text>
        <dbReference type="Rhea" id="RHEA:16165"/>
        <dbReference type="ChEBI" id="CHEBI:15377"/>
        <dbReference type="ChEBI" id="CHEBI:15379"/>
        <dbReference type="ChEBI" id="CHEBI:16031"/>
        <dbReference type="ChEBI" id="CHEBI:16526"/>
        <dbReference type="ChEBI" id="CHEBI:57912"/>
        <dbReference type="EC" id="1.13.12.3"/>
    </reaction>
</comment>
<protein>
    <recommendedName>
        <fullName evidence="4">Tryptophan 2-monooxygenase</fullName>
        <ecNumber evidence="3">1.13.12.3</ecNumber>
    </recommendedName>
</protein>
<evidence type="ECO:0000256" key="6">
    <source>
        <dbReference type="ARBA" id="ARBA00047321"/>
    </source>
</evidence>
<dbReference type="GO" id="GO:0009063">
    <property type="term" value="P:amino acid catabolic process"/>
    <property type="evidence" value="ECO:0007669"/>
    <property type="project" value="TreeGrafter"/>
</dbReference>
<proteinExistence type="inferred from homology"/>
<evidence type="ECO:0000259" key="8">
    <source>
        <dbReference type="Pfam" id="PF01593"/>
    </source>
</evidence>
<accession>A0A7X1FVQ2</accession>
<feature type="region of interest" description="Disordered" evidence="7">
    <location>
        <begin position="225"/>
        <end position="245"/>
    </location>
</feature>
<dbReference type="RefSeq" id="WP_185677720.1">
    <property type="nucleotide sequence ID" value="NZ_JACLAX010000001.1"/>
</dbReference>
<evidence type="ECO:0000256" key="2">
    <source>
        <dbReference type="ARBA" id="ARBA00005833"/>
    </source>
</evidence>
<evidence type="ECO:0000256" key="4">
    <source>
        <dbReference type="ARBA" id="ARBA00017871"/>
    </source>
</evidence>
<dbReference type="GO" id="GO:0009851">
    <property type="term" value="P:auxin biosynthetic process"/>
    <property type="evidence" value="ECO:0007669"/>
    <property type="project" value="UniProtKB-KW"/>
</dbReference>
<dbReference type="Proteomes" id="UP000551327">
    <property type="component" value="Unassembled WGS sequence"/>
</dbReference>
<evidence type="ECO:0000256" key="5">
    <source>
        <dbReference type="ARBA" id="ARBA00023070"/>
    </source>
</evidence>
<comment type="caution">
    <text evidence="9">The sequence shown here is derived from an EMBL/GenBank/DDBJ whole genome shotgun (WGS) entry which is preliminary data.</text>
</comment>
<dbReference type="GO" id="GO:0001716">
    <property type="term" value="F:L-amino-acid oxidase activity"/>
    <property type="evidence" value="ECO:0007669"/>
    <property type="project" value="TreeGrafter"/>
</dbReference>
<dbReference type="Gene3D" id="3.50.50.60">
    <property type="entry name" value="FAD/NAD(P)-binding domain"/>
    <property type="match status" value="1"/>
</dbReference>
<dbReference type="Gene3D" id="1.20.1440.240">
    <property type="match status" value="1"/>
</dbReference>
<comment type="similarity">
    <text evidence="2">Belongs to the tryptophan 2-monooxygenase family.</text>
</comment>
<dbReference type="EC" id="1.13.12.3" evidence="3"/>
<organism evidence="9 10">
    <name type="scientific">Novosphingobium piscinae</name>
    <dbReference type="NCBI Taxonomy" id="1507448"/>
    <lineage>
        <taxon>Bacteria</taxon>
        <taxon>Pseudomonadati</taxon>
        <taxon>Pseudomonadota</taxon>
        <taxon>Alphaproteobacteria</taxon>
        <taxon>Sphingomonadales</taxon>
        <taxon>Sphingomonadaceae</taxon>
        <taxon>Novosphingobium</taxon>
    </lineage>
</organism>
<name>A0A7X1FVQ2_9SPHN</name>
<evidence type="ECO:0000256" key="7">
    <source>
        <dbReference type="SAM" id="MobiDB-lite"/>
    </source>
</evidence>